<evidence type="ECO:0000313" key="2">
    <source>
        <dbReference type="EMBL" id="MCL9817237.1"/>
    </source>
</evidence>
<comment type="caution">
    <text evidence="2">The sequence shown here is derived from an EMBL/GenBank/DDBJ whole genome shotgun (WGS) entry which is preliminary data.</text>
</comment>
<dbReference type="Proteomes" id="UP001203207">
    <property type="component" value="Unassembled WGS sequence"/>
</dbReference>
<dbReference type="AlphaFoldDB" id="A0AAE3FXL3"/>
<feature type="compositionally biased region" description="Basic and acidic residues" evidence="1">
    <location>
        <begin position="48"/>
        <end position="72"/>
    </location>
</feature>
<feature type="compositionally biased region" description="Polar residues" evidence="1">
    <location>
        <begin position="1"/>
        <end position="18"/>
    </location>
</feature>
<name>A0AAE3FXL3_9EURY</name>
<gene>
    <name evidence="2" type="ORF">AArcSt2_09795</name>
</gene>
<evidence type="ECO:0000313" key="3">
    <source>
        <dbReference type="Proteomes" id="UP001203207"/>
    </source>
</evidence>
<evidence type="ECO:0000256" key="1">
    <source>
        <dbReference type="SAM" id="MobiDB-lite"/>
    </source>
</evidence>
<reference evidence="2" key="2">
    <citation type="submission" date="2022-02" db="EMBL/GenBank/DDBJ databases">
        <authorList>
            <person name="Elcheninov A.G."/>
            <person name="Sorokin D.Y."/>
            <person name="Kublanov I.V."/>
        </authorList>
    </citation>
    <scope>NUCLEOTIDE SEQUENCE</scope>
    <source>
        <strain evidence="2">AArc-St2</strain>
    </source>
</reference>
<sequence>MNNRSKTGRTMKQVSHTHPFTGETFGSVYRRGPLLADGGQTVPVRTGEQTEPHEEQPRMRDIDHTPRHDAETNRVWSRGRPAEVDDGDNQ</sequence>
<protein>
    <submittedName>
        <fullName evidence="2">Uncharacterized protein</fullName>
    </submittedName>
</protein>
<keyword evidence="3" id="KW-1185">Reference proteome</keyword>
<organism evidence="2 3">
    <name type="scientific">Natronocalculus amylovorans</name>
    <dbReference type="NCBI Taxonomy" id="2917812"/>
    <lineage>
        <taxon>Archaea</taxon>
        <taxon>Methanobacteriati</taxon>
        <taxon>Methanobacteriota</taxon>
        <taxon>Stenosarchaea group</taxon>
        <taxon>Halobacteria</taxon>
        <taxon>Halobacteriales</taxon>
        <taxon>Haloferacaceae</taxon>
        <taxon>Natronocalculus</taxon>
    </lineage>
</organism>
<reference evidence="2" key="1">
    <citation type="journal article" date="2022" name="Syst. Appl. Microbiol.">
        <title>Natronocalculus amylovorans gen. nov., sp. nov., and Natranaeroarchaeum aerophilus sp. nov., dominant culturable amylolytic natronoarchaea from hypersaline soda lakes in southwestern Siberia.</title>
        <authorList>
            <person name="Sorokin D.Y."/>
            <person name="Elcheninov A.G."/>
            <person name="Khizhniak T.V."/>
            <person name="Koenen M."/>
            <person name="Bale N.J."/>
            <person name="Damste J.S.S."/>
            <person name="Kublanov I.V."/>
        </authorList>
    </citation>
    <scope>NUCLEOTIDE SEQUENCE</scope>
    <source>
        <strain evidence="2">AArc-St2</strain>
    </source>
</reference>
<dbReference type="RefSeq" id="WP_174653659.1">
    <property type="nucleotide sequence ID" value="NZ_JAKRVX010000003.1"/>
</dbReference>
<dbReference type="EMBL" id="JAKRVX010000003">
    <property type="protein sequence ID" value="MCL9817237.1"/>
    <property type="molecule type" value="Genomic_DNA"/>
</dbReference>
<accession>A0AAE3FXL3</accession>
<feature type="region of interest" description="Disordered" evidence="1">
    <location>
        <begin position="1"/>
        <end position="90"/>
    </location>
</feature>
<dbReference type="Pfam" id="PF25951">
    <property type="entry name" value="DUF7989"/>
    <property type="match status" value="1"/>
</dbReference>
<dbReference type="InterPro" id="IPR058742">
    <property type="entry name" value="DUF7989"/>
</dbReference>
<proteinExistence type="predicted"/>